<name>A0ABU1GUY4_9GAMM</name>
<evidence type="ECO:0000256" key="6">
    <source>
        <dbReference type="ARBA" id="ARBA00022932"/>
    </source>
</evidence>
<dbReference type="Gene3D" id="3.40.50.300">
    <property type="entry name" value="P-loop containing nucleotide triphosphate hydrolases"/>
    <property type="match status" value="1"/>
</dbReference>
<dbReference type="EMBL" id="JARWAO010000003">
    <property type="protein sequence ID" value="MDR5895837.1"/>
    <property type="molecule type" value="Genomic_DNA"/>
</dbReference>
<evidence type="ECO:0000256" key="5">
    <source>
        <dbReference type="ARBA" id="ARBA00022705"/>
    </source>
</evidence>
<keyword evidence="10" id="KW-1185">Reference proteome</keyword>
<dbReference type="SUPFAM" id="SSF52540">
    <property type="entry name" value="P-loop containing nucleoside triphosphate hydrolases"/>
    <property type="match status" value="1"/>
</dbReference>
<dbReference type="Pfam" id="PF09115">
    <property type="entry name" value="DNApol3-delta_C"/>
    <property type="match status" value="1"/>
</dbReference>
<dbReference type="Gene3D" id="1.20.272.10">
    <property type="match status" value="1"/>
</dbReference>
<dbReference type="PANTHER" id="PTHR11669:SF8">
    <property type="entry name" value="DNA POLYMERASE III SUBUNIT DELTA"/>
    <property type="match status" value="1"/>
</dbReference>
<dbReference type="InterPro" id="IPR015199">
    <property type="entry name" value="DNA_pol_III_delta_C"/>
</dbReference>
<dbReference type="Pfam" id="PF13177">
    <property type="entry name" value="DNA_pol3_delta2"/>
    <property type="match status" value="1"/>
</dbReference>
<proteinExistence type="predicted"/>
<evidence type="ECO:0000256" key="1">
    <source>
        <dbReference type="ARBA" id="ARBA00012417"/>
    </source>
</evidence>
<evidence type="ECO:0000256" key="2">
    <source>
        <dbReference type="ARBA" id="ARBA00014363"/>
    </source>
</evidence>
<gene>
    <name evidence="9" type="ORF">QC825_07105</name>
</gene>
<dbReference type="NCBIfam" id="NF004310">
    <property type="entry name" value="PRK05707.1"/>
    <property type="match status" value="1"/>
</dbReference>
<evidence type="ECO:0000256" key="4">
    <source>
        <dbReference type="ARBA" id="ARBA00022695"/>
    </source>
</evidence>
<dbReference type="NCBIfam" id="TIGR00678">
    <property type="entry name" value="holB"/>
    <property type="match status" value="1"/>
</dbReference>
<reference evidence="9 10" key="1">
    <citation type="submission" date="2023-04" db="EMBL/GenBank/DDBJ databases">
        <title>A long-awaited taxogenomic arrangement of the family Halomonadaceae.</title>
        <authorList>
            <person name="De La Haba R."/>
            <person name="Chuvochina M."/>
            <person name="Wittouck S."/>
            <person name="Arahal D.R."/>
            <person name="Sanchez-Porro C."/>
            <person name="Hugenholtz P."/>
            <person name="Ventosa A."/>
        </authorList>
    </citation>
    <scope>NUCLEOTIDE SEQUENCE [LARGE SCALE GENOMIC DNA]</scope>
    <source>
        <strain evidence="9 10">DSM 22428</strain>
    </source>
</reference>
<sequence length="330" mass="37401">MELTPYPWQAPLFEQFTRLLTHERLPHALMLSGPEGVGKAQLASAFAARVLCRHARGAAHACGECHDCRMWRAGHHPDVLHVHPQDAGRLIRVDTIRDVSTFVSQTAQQGGYRVIDLSPAERMNTAAANALLKSLEEPGERTLFLLSADVVSRVMPTIRSRCQQWTLPLPRHDVALQWLGETYQMSPDDAEFWLNVAGDVPLLAARLAEPERRKLRQQLMDSFDGLIRGADPVSEAARLDRQTLDLSLWYGITWLEDLIRLGLSGDERGVRNRDLLPLYRQAIKNGRVRDWFRLLDYAKEQRQLVAKGGNPNAQLVFEAWLIRWAALLRA</sequence>
<accession>A0ABU1GUY4</accession>
<dbReference type="PANTHER" id="PTHR11669">
    <property type="entry name" value="REPLICATION FACTOR C / DNA POLYMERASE III GAMMA-TAU SUBUNIT"/>
    <property type="match status" value="1"/>
</dbReference>
<comment type="caution">
    <text evidence="9">The sequence shown here is derived from an EMBL/GenBank/DDBJ whole genome shotgun (WGS) entry which is preliminary data.</text>
</comment>
<keyword evidence="4 9" id="KW-0548">Nucleotidyltransferase</keyword>
<comment type="catalytic activity">
    <reaction evidence="7">
        <text>DNA(n) + a 2'-deoxyribonucleoside 5'-triphosphate = DNA(n+1) + diphosphate</text>
        <dbReference type="Rhea" id="RHEA:22508"/>
        <dbReference type="Rhea" id="RHEA-COMP:17339"/>
        <dbReference type="Rhea" id="RHEA-COMP:17340"/>
        <dbReference type="ChEBI" id="CHEBI:33019"/>
        <dbReference type="ChEBI" id="CHEBI:61560"/>
        <dbReference type="ChEBI" id="CHEBI:173112"/>
        <dbReference type="EC" id="2.7.7.7"/>
    </reaction>
</comment>
<dbReference type="GO" id="GO:0003887">
    <property type="term" value="F:DNA-directed DNA polymerase activity"/>
    <property type="evidence" value="ECO:0007669"/>
    <property type="project" value="UniProtKB-EC"/>
</dbReference>
<evidence type="ECO:0000313" key="9">
    <source>
        <dbReference type="EMBL" id="MDR5895837.1"/>
    </source>
</evidence>
<organism evidence="9 10">
    <name type="scientific">Larsenimonas suaedae</name>
    <dbReference type="NCBI Taxonomy" id="1851019"/>
    <lineage>
        <taxon>Bacteria</taxon>
        <taxon>Pseudomonadati</taxon>
        <taxon>Pseudomonadota</taxon>
        <taxon>Gammaproteobacteria</taxon>
        <taxon>Oceanospirillales</taxon>
        <taxon>Halomonadaceae</taxon>
        <taxon>Larsenimonas</taxon>
    </lineage>
</organism>
<dbReference type="EC" id="2.7.7.7" evidence="1"/>
<evidence type="ECO:0000259" key="8">
    <source>
        <dbReference type="Pfam" id="PF09115"/>
    </source>
</evidence>
<keyword evidence="6" id="KW-0239">DNA-directed DNA polymerase</keyword>
<dbReference type="InterPro" id="IPR050238">
    <property type="entry name" value="DNA_Rep/Repair_Clamp_Loader"/>
</dbReference>
<protein>
    <recommendedName>
        <fullName evidence="2">DNA polymerase III subunit delta'</fullName>
        <ecNumber evidence="1">2.7.7.7</ecNumber>
    </recommendedName>
</protein>
<evidence type="ECO:0000256" key="7">
    <source>
        <dbReference type="ARBA" id="ARBA00049244"/>
    </source>
</evidence>
<evidence type="ECO:0000256" key="3">
    <source>
        <dbReference type="ARBA" id="ARBA00022679"/>
    </source>
</evidence>
<dbReference type="RefSeq" id="WP_251589705.1">
    <property type="nucleotide sequence ID" value="NZ_JAMLJI010000001.1"/>
</dbReference>
<dbReference type="InterPro" id="IPR027417">
    <property type="entry name" value="P-loop_NTPase"/>
</dbReference>
<keyword evidence="5" id="KW-0235">DNA replication</keyword>
<dbReference type="InterPro" id="IPR004622">
    <property type="entry name" value="DNA_pol_HolB"/>
</dbReference>
<dbReference type="Proteomes" id="UP001269375">
    <property type="component" value="Unassembled WGS sequence"/>
</dbReference>
<feature type="domain" description="DNA polymerase III delta subunit C-terminal" evidence="8">
    <location>
        <begin position="211"/>
        <end position="324"/>
    </location>
</feature>
<keyword evidence="3 9" id="KW-0808">Transferase</keyword>
<evidence type="ECO:0000313" key="10">
    <source>
        <dbReference type="Proteomes" id="UP001269375"/>
    </source>
</evidence>